<protein>
    <submittedName>
        <fullName evidence="1">Uncharacterized protein</fullName>
    </submittedName>
</protein>
<evidence type="ECO:0000313" key="1">
    <source>
        <dbReference type="EMBL" id="PRP75699.1"/>
    </source>
</evidence>
<reference evidence="1 3" key="1">
    <citation type="journal article" date="2018" name="Genome Biol. Evol.">
        <title>Multiple Roots of Fruiting Body Formation in Amoebozoa.</title>
        <authorList>
            <person name="Hillmann F."/>
            <person name="Forbes G."/>
            <person name="Novohradska S."/>
            <person name="Ferling I."/>
            <person name="Riege K."/>
            <person name="Groth M."/>
            <person name="Westermann M."/>
            <person name="Marz M."/>
            <person name="Spaller T."/>
            <person name="Winckler T."/>
            <person name="Schaap P."/>
            <person name="Glockner G."/>
        </authorList>
    </citation>
    <scope>NUCLEOTIDE SEQUENCE [LARGE SCALE GENOMIC DNA]</scope>
    <source>
        <strain evidence="1 3">Jena</strain>
    </source>
</reference>
<evidence type="ECO:0000313" key="3">
    <source>
        <dbReference type="Proteomes" id="UP000241769"/>
    </source>
</evidence>
<name>A0A2P6MVG9_9EUKA</name>
<accession>A0A2P6MVG9</accession>
<organism evidence="1 3">
    <name type="scientific">Planoprotostelium fungivorum</name>
    <dbReference type="NCBI Taxonomy" id="1890364"/>
    <lineage>
        <taxon>Eukaryota</taxon>
        <taxon>Amoebozoa</taxon>
        <taxon>Evosea</taxon>
        <taxon>Variosea</taxon>
        <taxon>Cavosteliida</taxon>
        <taxon>Cavosteliaceae</taxon>
        <taxon>Planoprotostelium</taxon>
    </lineage>
</organism>
<dbReference type="Proteomes" id="UP000241769">
    <property type="component" value="Unassembled WGS sequence"/>
</dbReference>
<comment type="caution">
    <text evidence="1">The sequence shown here is derived from an EMBL/GenBank/DDBJ whole genome shotgun (WGS) entry which is preliminary data.</text>
</comment>
<dbReference type="EMBL" id="MDYQ01000292">
    <property type="protein sequence ID" value="PRP76940.1"/>
    <property type="molecule type" value="Genomic_DNA"/>
</dbReference>
<keyword evidence="3" id="KW-1185">Reference proteome</keyword>
<gene>
    <name evidence="2" type="ORF">PROFUN_06218</name>
    <name evidence="1" type="ORF">PROFUN_15613</name>
</gene>
<dbReference type="EMBL" id="MDYQ01000367">
    <property type="protein sequence ID" value="PRP75699.1"/>
    <property type="molecule type" value="Genomic_DNA"/>
</dbReference>
<sequence>MARRYVMWTATVGALPKGASVGTIDADVSSIKTADKPWGVNKAPSNVTPDPFLVSLQSAVQQRSAQ</sequence>
<dbReference type="AlphaFoldDB" id="A0A2P6MVG9"/>
<proteinExistence type="predicted"/>
<dbReference type="InParanoid" id="A0A2P6MVG9"/>
<evidence type="ECO:0000313" key="2">
    <source>
        <dbReference type="EMBL" id="PRP76940.1"/>
    </source>
</evidence>